<accession>A0A7K5DU05</accession>
<evidence type="ECO:0000256" key="2">
    <source>
        <dbReference type="ARBA" id="ARBA00022658"/>
    </source>
</evidence>
<dbReference type="Proteomes" id="UP000573697">
    <property type="component" value="Unassembled WGS sequence"/>
</dbReference>
<gene>
    <name evidence="13" type="primary">Tiam1</name>
    <name evidence="13" type="ORF">POLCAE_R02759</name>
</gene>
<feature type="coiled-coil region" evidence="7">
    <location>
        <begin position="556"/>
        <end position="583"/>
    </location>
</feature>
<evidence type="ECO:0000256" key="6">
    <source>
        <dbReference type="ARBA" id="ARBA00061368"/>
    </source>
</evidence>
<feature type="compositionally biased region" description="Basic residues" evidence="8">
    <location>
        <begin position="36"/>
        <end position="50"/>
    </location>
</feature>
<dbReference type="GO" id="GO:0007264">
    <property type="term" value="P:small GTPase-mediated signal transduction"/>
    <property type="evidence" value="ECO:0007669"/>
    <property type="project" value="InterPro"/>
</dbReference>
<feature type="compositionally biased region" description="Low complexity" evidence="8">
    <location>
        <begin position="54"/>
        <end position="68"/>
    </location>
</feature>
<proteinExistence type="inferred from homology"/>
<dbReference type="PANTHER" id="PTHR46001">
    <property type="entry name" value="TIAM (MAMMALIAN TUMOR INVASION AND METASTASIS FACTOR) HOMOLOG"/>
    <property type="match status" value="1"/>
</dbReference>
<dbReference type="SMART" id="SM00228">
    <property type="entry name" value="PDZ"/>
    <property type="match status" value="1"/>
</dbReference>
<feature type="compositionally biased region" description="Polar residues" evidence="8">
    <location>
        <begin position="412"/>
        <end position="423"/>
    </location>
</feature>
<evidence type="ECO:0000313" key="13">
    <source>
        <dbReference type="EMBL" id="NWS23870.1"/>
    </source>
</evidence>
<evidence type="ECO:0000259" key="12">
    <source>
        <dbReference type="PROSITE" id="PS50898"/>
    </source>
</evidence>
<sequence>MGNAESQSVEHAFYGDKQPGLGRKHTSRSLRLSSKASRRTRHASSGKIIHRSSEVSTRSSSTPSIPQSLAENGLEPFAPEAALEDFGSAMWVERVDMGLRPVSYHTDSSVTPSVDSSTVLTAASVHSMPDSEESRLYGDEPPFLAEADGRALRYAANGTAFMDAASFKKKRSKSADIWREDSLEFSLSDLSQEHLTSNEEILGLAEEKDAEAAQGPEAGGSPQPLAACQRANSMSDLYSPKPPGAAINGGPRNAFGGYCRNLASDLPELGSHKMASVTAEDAPSSYSNYNTLPCRKSHCLSEGASNPQMSHSSSMQGRRAKTTQDVNAGEGSEFTDSGIEGAATDTELLSRRSNATTASYSPPAGRAFVGSDSGSSSAGDGLRQGVYENFRRELEMSTTNSEPLEEAGSALSDEQSSGTLSSPGQSDILLTAAQGTVRKAGALAVKNFLVHKKNKKVESATRRKWKHYWVSLKGCTLFFYETDGRSGIDHNSIPKHAVWVENSIVQAVPEHPKKDFVFCLSNSLGDAFLFQTCSQTELENWITAIHSACATAVARQHHKEDTVKLLKTEIKKLEQKIDMDEKMKKMGEMQLSSVTDSKKKKTILDQIFVWEQNLEQFQMDLFRYRCYLASLQGGELPNPKRLLAFASRPTKVAMGRLGIFSVSSFHALVAARTGELGVRRRTQAMSRSASKRRSRFSSLWGLDTTSKKKQGRPSINQVFGEGVDSVKKSLEGIFDDTVPDGKREKEVALSSVHQHNPDCDIWVHEYFTPSWFCLPNNQPALTVIRPGDTSRDVLEMICKTHQLDCSAHYLRLKFLVENQIQFYVPKPEEEIYELLYKEIEICQKITQHIQMEKSDASSDIYGFSLSSVEEEGVRRLYVNGVKETGLAFKKGLKAGDEVVEINQRAAEELDPALLKDALARPALSLTVRTHPEPEEGQRLGQPPPRRPENPSEPGDGVLALAGGGQGHSLCSDPDSSAEAAPEEAEAQDLESSDEAEKMSKSTEQVAAFCRSLHEMNPSDCSAPPQDCAGPQLSTMRQLTDADKLRKVICELLETERTYVKDLNCLMERYLKPLQKETFLTPDELDVLFGNLTEMVAFQVEFLKTLEDGVRLVPDLEKLEKVEQFKKVLFSLGGSFLYYADRFKLYSAFCASHTKVPKVLVKAKTDTAFKAFLDAQNPRRQHSSTLESYLIKPIQRILKYPLLLKELFALTDVDSEEHYHLDVAIKTMNKVASHINEMQKIHEEYGAVFDQLIAEQTGEKKEVADLSMGDLLLHNTVIWLNPPASLGKWKKEPELAAFVFKTAVVLVYKDGSKQKKKLVRSHRASIYEDWDPFRFRHMIPLEALQVRALASADAETNSVCEIVHVKSESEGRPERTFHLCCSSPEHRKDFLKAVHSILRDKHRRQLLKTESLPSSQQYVPFGGKRLCALKGARPAMNRAVSAPSKSLGRRRRRLARNRFTIDSEAVHGSSPEKEPAQGGDTDRWVEEQFDLAQYEEQEDIKETDILSDDDDFCEAARGAQRELRERLQATSLAGGRRPERPCPPGDSHAARMAQLRKQATLPGINGAAEGHGEDVIWVRREDFVPGRKLNTEL</sequence>
<evidence type="ECO:0000313" key="14">
    <source>
        <dbReference type="Proteomes" id="UP000573697"/>
    </source>
</evidence>
<dbReference type="InterPro" id="IPR001331">
    <property type="entry name" value="GDS_CDC24_CS"/>
</dbReference>
<dbReference type="Pfam" id="PF00621">
    <property type="entry name" value="RhoGEF"/>
    <property type="match status" value="1"/>
</dbReference>
<name>A0A7K5DU05_POLCE</name>
<dbReference type="PROSITE" id="PS50003">
    <property type="entry name" value="PH_DOMAIN"/>
    <property type="match status" value="1"/>
</dbReference>
<dbReference type="SUPFAM" id="SSF50729">
    <property type="entry name" value="PH domain-like"/>
    <property type="match status" value="2"/>
</dbReference>
<keyword evidence="4" id="KW-0677">Repeat</keyword>
<evidence type="ECO:0000256" key="1">
    <source>
        <dbReference type="ARBA" id="ARBA00022553"/>
    </source>
</evidence>
<feature type="compositionally biased region" description="Low complexity" evidence="8">
    <location>
        <begin position="370"/>
        <end position="381"/>
    </location>
</feature>
<dbReference type="InterPro" id="IPR040655">
    <property type="entry name" value="TIAM1_CC-Ex"/>
</dbReference>
<feature type="region of interest" description="Disordered" evidence="8">
    <location>
        <begin position="1"/>
        <end position="71"/>
    </location>
</feature>
<dbReference type="InterPro" id="IPR003116">
    <property type="entry name" value="RBD_dom"/>
</dbReference>
<dbReference type="SUPFAM" id="SSF50156">
    <property type="entry name" value="PDZ domain-like"/>
    <property type="match status" value="1"/>
</dbReference>
<dbReference type="CDD" id="cd01255">
    <property type="entry name" value="PH2_Tiam1_2"/>
    <property type="match status" value="1"/>
</dbReference>
<dbReference type="PANTHER" id="PTHR46001:SF1">
    <property type="entry name" value="RHO GUANINE NUCLEOTIDE EXCHANGE FACTOR TIAM1"/>
    <property type="match status" value="1"/>
</dbReference>
<dbReference type="InterPro" id="IPR043537">
    <property type="entry name" value="Tiam1/Tiam2/Sif"/>
</dbReference>
<comment type="similarity">
    <text evidence="6">Belongs to the TIAM family.</text>
</comment>
<dbReference type="Gene3D" id="2.30.42.10">
    <property type="match status" value="1"/>
</dbReference>
<dbReference type="SMART" id="SM00325">
    <property type="entry name" value="RhoGEF"/>
    <property type="match status" value="1"/>
</dbReference>
<evidence type="ECO:0000256" key="8">
    <source>
        <dbReference type="SAM" id="MobiDB-lite"/>
    </source>
</evidence>
<evidence type="ECO:0000256" key="4">
    <source>
        <dbReference type="ARBA" id="ARBA00022737"/>
    </source>
</evidence>
<dbReference type="GO" id="GO:0005829">
    <property type="term" value="C:cytosol"/>
    <property type="evidence" value="ECO:0007669"/>
    <property type="project" value="TreeGrafter"/>
</dbReference>
<dbReference type="CDD" id="cd00136">
    <property type="entry name" value="PDZ_canonical"/>
    <property type="match status" value="1"/>
</dbReference>
<feature type="compositionally biased region" description="Polar residues" evidence="8">
    <location>
        <begin position="351"/>
        <end position="360"/>
    </location>
</feature>
<dbReference type="FunFam" id="1.20.900.10:FF:000012">
    <property type="entry name" value="T cell lymphoma invasion and metastasis 1"/>
    <property type="match status" value="1"/>
</dbReference>
<reference evidence="13 14" key="1">
    <citation type="submission" date="2019-09" db="EMBL/GenBank/DDBJ databases">
        <title>Bird 10,000 Genomes (B10K) Project - Family phase.</title>
        <authorList>
            <person name="Zhang G."/>
        </authorList>
    </citation>
    <scope>NUCLEOTIDE SEQUENCE [LARGE SCALE GENOMIC DNA]</scope>
    <source>
        <strain evidence="13">B10K-DU-001-66</strain>
        <tissue evidence="13">Muscle</tissue>
    </source>
</reference>
<dbReference type="PROSITE" id="PS50010">
    <property type="entry name" value="DH_2"/>
    <property type="match status" value="1"/>
</dbReference>
<dbReference type="Pfam" id="PF00595">
    <property type="entry name" value="PDZ"/>
    <property type="match status" value="1"/>
</dbReference>
<feature type="domain" description="RBD" evidence="12">
    <location>
        <begin position="768"/>
        <end position="835"/>
    </location>
</feature>
<dbReference type="InterPro" id="IPR055230">
    <property type="entry name" value="PH_Tiam1/2"/>
</dbReference>
<dbReference type="FunFam" id="2.30.29.30:FF:000121">
    <property type="entry name" value="T cell lymphoma invasion and metastasis 1"/>
    <property type="match status" value="1"/>
</dbReference>
<comment type="caution">
    <text evidence="13">The sequence shown here is derived from an EMBL/GenBank/DDBJ whole genome shotgun (WGS) entry which is preliminary data.</text>
</comment>
<evidence type="ECO:0000256" key="5">
    <source>
        <dbReference type="ARBA" id="ARBA00023288"/>
    </source>
</evidence>
<dbReference type="InterPro" id="IPR001849">
    <property type="entry name" value="PH_domain"/>
</dbReference>
<dbReference type="CDD" id="cd01230">
    <property type="entry name" value="PH1_Tiam1_2"/>
    <property type="match status" value="1"/>
</dbReference>
<organism evidence="13 14">
    <name type="scientific">Polioptila caerulea</name>
    <name type="common">Blue-grey gnatcatcher</name>
    <dbReference type="NCBI Taxonomy" id="66707"/>
    <lineage>
        <taxon>Eukaryota</taxon>
        <taxon>Metazoa</taxon>
        <taxon>Chordata</taxon>
        <taxon>Craniata</taxon>
        <taxon>Vertebrata</taxon>
        <taxon>Euteleostomi</taxon>
        <taxon>Archelosauria</taxon>
        <taxon>Archosauria</taxon>
        <taxon>Dinosauria</taxon>
        <taxon>Saurischia</taxon>
        <taxon>Theropoda</taxon>
        <taxon>Coelurosauria</taxon>
        <taxon>Aves</taxon>
        <taxon>Neognathae</taxon>
        <taxon>Neoaves</taxon>
        <taxon>Telluraves</taxon>
        <taxon>Australaves</taxon>
        <taxon>Passeriformes</taxon>
        <taxon>Certhiidae</taxon>
        <taxon>Polioptilinae</taxon>
        <taxon>Polioptila</taxon>
    </lineage>
</organism>
<dbReference type="Pfam" id="PF23014">
    <property type="entry name" value="PH_Tiam1"/>
    <property type="match status" value="1"/>
</dbReference>
<feature type="compositionally biased region" description="Acidic residues" evidence="8">
    <location>
        <begin position="980"/>
        <end position="993"/>
    </location>
</feature>
<dbReference type="SUPFAM" id="SSF48065">
    <property type="entry name" value="DBL homology domain (DH-domain)"/>
    <property type="match status" value="1"/>
</dbReference>
<feature type="region of interest" description="Disordered" evidence="8">
    <location>
        <begin position="396"/>
        <end position="423"/>
    </location>
</feature>
<dbReference type="Gene3D" id="2.30.29.30">
    <property type="entry name" value="Pleckstrin-homology domain (PH domain)/Phosphotyrosine-binding domain (PTB)"/>
    <property type="match status" value="2"/>
</dbReference>
<feature type="domain" description="DH" evidence="10">
    <location>
        <begin position="1043"/>
        <end position="1237"/>
    </location>
</feature>
<keyword evidence="5" id="KW-0449">Lipoprotein</keyword>
<feature type="region of interest" description="Disordered" evidence="8">
    <location>
        <begin position="1457"/>
        <end position="1480"/>
    </location>
</feature>
<feature type="compositionally biased region" description="Basic and acidic residues" evidence="8">
    <location>
        <begin position="1458"/>
        <end position="1480"/>
    </location>
</feature>
<dbReference type="PROSITE" id="PS50898">
    <property type="entry name" value="RBD"/>
    <property type="match status" value="1"/>
</dbReference>
<feature type="region of interest" description="Disordered" evidence="8">
    <location>
        <begin position="925"/>
        <end position="1002"/>
    </location>
</feature>
<dbReference type="InterPro" id="IPR036034">
    <property type="entry name" value="PDZ_sf"/>
</dbReference>
<dbReference type="FunFam" id="2.30.29.30:FF:000065">
    <property type="entry name" value="T cell lymphoma invasion and metastasis 1"/>
    <property type="match status" value="1"/>
</dbReference>
<dbReference type="InterPro" id="IPR035899">
    <property type="entry name" value="DBL_dom_sf"/>
</dbReference>
<dbReference type="Pfam" id="PF00169">
    <property type="entry name" value="PH"/>
    <property type="match status" value="1"/>
</dbReference>
<keyword evidence="14" id="KW-1185">Reference proteome</keyword>
<feature type="compositionally biased region" description="Polar residues" evidence="8">
    <location>
        <begin position="303"/>
        <end position="316"/>
    </location>
</feature>
<keyword evidence="7" id="KW-0175">Coiled coil</keyword>
<dbReference type="Gene3D" id="1.20.900.10">
    <property type="entry name" value="Dbl homology (DH) domain"/>
    <property type="match status" value="1"/>
</dbReference>
<dbReference type="Gene3D" id="6.10.140.680">
    <property type="match status" value="1"/>
</dbReference>
<feature type="non-terminal residue" evidence="13">
    <location>
        <position position="1"/>
    </location>
</feature>
<dbReference type="SMART" id="SM00455">
    <property type="entry name" value="RBD"/>
    <property type="match status" value="1"/>
</dbReference>
<feature type="domain" description="PDZ" evidence="11">
    <location>
        <begin position="848"/>
        <end position="929"/>
    </location>
</feature>
<dbReference type="InterPro" id="IPR000219">
    <property type="entry name" value="DH_dom"/>
</dbReference>
<dbReference type="GO" id="GO:0005085">
    <property type="term" value="F:guanyl-nucleotide exchange factor activity"/>
    <property type="evidence" value="ECO:0007669"/>
    <property type="project" value="UniProtKB-KW"/>
</dbReference>
<evidence type="ECO:0000259" key="10">
    <source>
        <dbReference type="PROSITE" id="PS50010"/>
    </source>
</evidence>
<dbReference type="InterPro" id="IPR011993">
    <property type="entry name" value="PH-like_dom_sf"/>
</dbReference>
<dbReference type="Pfam" id="PF02196">
    <property type="entry name" value="RBD"/>
    <property type="match status" value="1"/>
</dbReference>
<dbReference type="Pfam" id="PF18385">
    <property type="entry name" value="Tiam_CC_Ex"/>
    <property type="match status" value="1"/>
</dbReference>
<protein>
    <submittedName>
        <fullName evidence="13">TIAM1 protein</fullName>
    </submittedName>
</protein>
<dbReference type="InterPro" id="IPR001478">
    <property type="entry name" value="PDZ"/>
</dbReference>
<keyword evidence="2" id="KW-0344">Guanine-nucleotide releasing factor</keyword>
<keyword evidence="1" id="KW-0597">Phosphoprotein</keyword>
<dbReference type="SMART" id="SM00233">
    <property type="entry name" value="PH"/>
    <property type="match status" value="2"/>
</dbReference>
<keyword evidence="3" id="KW-0519">Myristate</keyword>
<feature type="domain" description="PH" evidence="9">
    <location>
        <begin position="442"/>
        <end position="550"/>
    </location>
</feature>
<evidence type="ECO:0000256" key="3">
    <source>
        <dbReference type="ARBA" id="ARBA00022707"/>
    </source>
</evidence>
<dbReference type="EMBL" id="VYXF01000469">
    <property type="protein sequence ID" value="NWS23870.1"/>
    <property type="molecule type" value="Genomic_DNA"/>
</dbReference>
<dbReference type="CDD" id="cd00160">
    <property type="entry name" value="RhoGEF"/>
    <property type="match status" value="1"/>
</dbReference>
<evidence type="ECO:0000259" key="11">
    <source>
        <dbReference type="PROSITE" id="PS50106"/>
    </source>
</evidence>
<feature type="region of interest" description="Disordered" evidence="8">
    <location>
        <begin position="300"/>
        <end position="382"/>
    </location>
</feature>
<dbReference type="PROSITE" id="PS50106">
    <property type="entry name" value="PDZ"/>
    <property type="match status" value="1"/>
</dbReference>
<evidence type="ECO:0000259" key="9">
    <source>
        <dbReference type="PROSITE" id="PS50003"/>
    </source>
</evidence>
<dbReference type="GO" id="GO:0005886">
    <property type="term" value="C:plasma membrane"/>
    <property type="evidence" value="ECO:0007669"/>
    <property type="project" value="TreeGrafter"/>
</dbReference>
<dbReference type="PROSITE" id="PS00741">
    <property type="entry name" value="DH_1"/>
    <property type="match status" value="1"/>
</dbReference>
<feature type="non-terminal residue" evidence="13">
    <location>
        <position position="1592"/>
    </location>
</feature>
<evidence type="ECO:0000256" key="7">
    <source>
        <dbReference type="SAM" id="Coils"/>
    </source>
</evidence>